<evidence type="ECO:0000256" key="3">
    <source>
        <dbReference type="ARBA" id="ARBA00004947"/>
    </source>
</evidence>
<feature type="domain" description="NAD-dependent epimerase/dehydratase" evidence="8">
    <location>
        <begin position="22"/>
        <end position="116"/>
    </location>
</feature>
<accession>A0A2G8L068</accession>
<evidence type="ECO:0000313" key="10">
    <source>
        <dbReference type="EMBL" id="PIK53648.1"/>
    </source>
</evidence>
<comment type="caution">
    <text evidence="10">The sequence shown here is derived from an EMBL/GenBank/DDBJ whole genome shotgun (WGS) entry which is preliminary data.</text>
</comment>
<evidence type="ECO:0000259" key="8">
    <source>
        <dbReference type="Pfam" id="PF01370"/>
    </source>
</evidence>
<dbReference type="Proteomes" id="UP000230750">
    <property type="component" value="Unassembled WGS sequence"/>
</dbReference>
<dbReference type="Pfam" id="PF01370">
    <property type="entry name" value="Epimerase"/>
    <property type="match status" value="1"/>
</dbReference>
<dbReference type="PANTHER" id="PTHR43725">
    <property type="entry name" value="UDP-GLUCOSE 4-EPIMERASE"/>
    <property type="match status" value="1"/>
</dbReference>
<dbReference type="InterPro" id="IPR001509">
    <property type="entry name" value="Epimerase_deHydtase"/>
</dbReference>
<comment type="pathway">
    <text evidence="3">Carbohydrate metabolism; galactose metabolism.</text>
</comment>
<dbReference type="Gene3D" id="3.40.50.720">
    <property type="entry name" value="NAD(P)-binding Rossmann-like Domain"/>
    <property type="match status" value="2"/>
</dbReference>
<dbReference type="SUPFAM" id="SSF51735">
    <property type="entry name" value="NAD(P)-binding Rossmann-fold domains"/>
    <property type="match status" value="1"/>
</dbReference>
<dbReference type="EMBL" id="MRZV01000278">
    <property type="protein sequence ID" value="PIK53648.1"/>
    <property type="molecule type" value="Genomic_DNA"/>
</dbReference>
<dbReference type="OrthoDB" id="9402762at2759"/>
<evidence type="ECO:0000256" key="5">
    <source>
        <dbReference type="ARBA" id="ARBA00023027"/>
    </source>
</evidence>
<evidence type="ECO:0000256" key="1">
    <source>
        <dbReference type="ARBA" id="ARBA00000083"/>
    </source>
</evidence>
<dbReference type="EC" id="5.1.3.2" evidence="4"/>
<evidence type="ECO:0000256" key="7">
    <source>
        <dbReference type="ARBA" id="ARBA00023235"/>
    </source>
</evidence>
<keyword evidence="6" id="KW-0119">Carbohydrate metabolism</keyword>
<comment type="catalytic activity">
    <reaction evidence="1">
        <text>UDP-alpha-D-glucose = UDP-alpha-D-galactose</text>
        <dbReference type="Rhea" id="RHEA:22168"/>
        <dbReference type="ChEBI" id="CHEBI:58885"/>
        <dbReference type="ChEBI" id="CHEBI:66914"/>
        <dbReference type="EC" id="5.1.3.2"/>
    </reaction>
</comment>
<dbReference type="GO" id="GO:0005829">
    <property type="term" value="C:cytosol"/>
    <property type="evidence" value="ECO:0007669"/>
    <property type="project" value="TreeGrafter"/>
</dbReference>
<keyword evidence="5" id="KW-0520">NAD</keyword>
<dbReference type="Gene3D" id="3.90.25.10">
    <property type="entry name" value="UDP-galactose 4-epimerase, domain 1"/>
    <property type="match status" value="2"/>
</dbReference>
<dbReference type="Pfam" id="PF16363">
    <property type="entry name" value="GDP_Man_Dehyd"/>
    <property type="match status" value="1"/>
</dbReference>
<evidence type="ECO:0000256" key="6">
    <source>
        <dbReference type="ARBA" id="ARBA00023144"/>
    </source>
</evidence>
<dbReference type="InterPro" id="IPR036291">
    <property type="entry name" value="NAD(P)-bd_dom_sf"/>
</dbReference>
<evidence type="ECO:0000313" key="11">
    <source>
        <dbReference type="Proteomes" id="UP000230750"/>
    </source>
</evidence>
<dbReference type="STRING" id="307972.A0A2G8L068"/>
<keyword evidence="7" id="KW-0413">Isomerase</keyword>
<dbReference type="AlphaFoldDB" id="A0A2G8L068"/>
<keyword evidence="6" id="KW-0299">Galactose metabolism</keyword>
<dbReference type="InterPro" id="IPR016040">
    <property type="entry name" value="NAD(P)-bd_dom"/>
</dbReference>
<dbReference type="GO" id="GO:0003978">
    <property type="term" value="F:UDP-glucose 4-epimerase activity"/>
    <property type="evidence" value="ECO:0007669"/>
    <property type="project" value="UniProtKB-EC"/>
</dbReference>
<sequence length="282" mass="31791">MAMSDWEKLVEFIHFICYESQVMKEFNVVNIVFSSSATVYGTPDYLPIDEKHPVGRNLTNCYGRTKYFLEQVLTDVYSAEKEWNVILLRYFNPVGAHKSGEIGENPIGEPDNLMPYTAQVASGKREYCESLEMTTTPKTGQPATIGVVVVVCRPISVCVCVCLLLVYIYVCGARDYIHVLDLAAGHVAALNKTKEKCGFKIYNLGTGISYTVLEMISAFEKVIGKKVSHKICPRRSGDVDTILGNPSLAERELKWKAKRGLQEMCEDLWRWQTQHPEGYVPQ</sequence>
<keyword evidence="11" id="KW-1185">Reference proteome</keyword>
<feature type="domain" description="NAD(P)-binding" evidence="9">
    <location>
        <begin position="173"/>
        <end position="267"/>
    </location>
</feature>
<evidence type="ECO:0000256" key="4">
    <source>
        <dbReference type="ARBA" id="ARBA00013189"/>
    </source>
</evidence>
<dbReference type="GO" id="GO:0033499">
    <property type="term" value="P:galactose catabolic process via UDP-galactose, Leloir pathway"/>
    <property type="evidence" value="ECO:0007669"/>
    <property type="project" value="TreeGrafter"/>
</dbReference>
<protein>
    <recommendedName>
        <fullName evidence="4">UDP-glucose 4-epimerase</fullName>
        <ecNumber evidence="4">5.1.3.2</ecNumber>
    </recommendedName>
</protein>
<proteinExistence type="predicted"/>
<gene>
    <name evidence="10" type="ORF">BSL78_09460</name>
</gene>
<dbReference type="PANTHER" id="PTHR43725:SF47">
    <property type="entry name" value="UDP-GLUCOSE 4-EPIMERASE"/>
    <property type="match status" value="1"/>
</dbReference>
<reference evidence="10 11" key="1">
    <citation type="journal article" date="2017" name="PLoS Biol.">
        <title>The sea cucumber genome provides insights into morphological evolution and visceral regeneration.</title>
        <authorList>
            <person name="Zhang X."/>
            <person name="Sun L."/>
            <person name="Yuan J."/>
            <person name="Sun Y."/>
            <person name="Gao Y."/>
            <person name="Zhang L."/>
            <person name="Li S."/>
            <person name="Dai H."/>
            <person name="Hamel J.F."/>
            <person name="Liu C."/>
            <person name="Yu Y."/>
            <person name="Liu S."/>
            <person name="Lin W."/>
            <person name="Guo K."/>
            <person name="Jin S."/>
            <person name="Xu P."/>
            <person name="Storey K.B."/>
            <person name="Huan P."/>
            <person name="Zhang T."/>
            <person name="Zhou Y."/>
            <person name="Zhang J."/>
            <person name="Lin C."/>
            <person name="Li X."/>
            <person name="Xing L."/>
            <person name="Huo D."/>
            <person name="Sun M."/>
            <person name="Wang L."/>
            <person name="Mercier A."/>
            <person name="Li F."/>
            <person name="Yang H."/>
            <person name="Xiang J."/>
        </authorList>
    </citation>
    <scope>NUCLEOTIDE SEQUENCE [LARGE SCALE GENOMIC DNA]</scope>
    <source>
        <strain evidence="10">Shaxun</strain>
        <tissue evidence="10">Muscle</tissue>
    </source>
</reference>
<comment type="cofactor">
    <cofactor evidence="2">
        <name>NAD(+)</name>
        <dbReference type="ChEBI" id="CHEBI:57540"/>
    </cofactor>
</comment>
<organism evidence="10 11">
    <name type="scientific">Stichopus japonicus</name>
    <name type="common">Sea cucumber</name>
    <dbReference type="NCBI Taxonomy" id="307972"/>
    <lineage>
        <taxon>Eukaryota</taxon>
        <taxon>Metazoa</taxon>
        <taxon>Echinodermata</taxon>
        <taxon>Eleutherozoa</taxon>
        <taxon>Echinozoa</taxon>
        <taxon>Holothuroidea</taxon>
        <taxon>Aspidochirotacea</taxon>
        <taxon>Aspidochirotida</taxon>
        <taxon>Stichopodidae</taxon>
        <taxon>Apostichopus</taxon>
    </lineage>
</organism>
<evidence type="ECO:0000256" key="2">
    <source>
        <dbReference type="ARBA" id="ARBA00001911"/>
    </source>
</evidence>
<evidence type="ECO:0000259" key="9">
    <source>
        <dbReference type="Pfam" id="PF16363"/>
    </source>
</evidence>
<name>A0A2G8L068_STIJA</name>